<dbReference type="RefSeq" id="WP_115411399.1">
    <property type="nucleotide sequence ID" value="NZ_CAACYE020000001.1"/>
</dbReference>
<accession>A0A449GLJ2</accession>
<feature type="domain" description="Sporulation stage II protein D amidase enhancer LytB N-terminal" evidence="2">
    <location>
        <begin position="212"/>
        <end position="301"/>
    </location>
</feature>
<feature type="compositionally biased region" description="Pro residues" evidence="1">
    <location>
        <begin position="490"/>
        <end position="502"/>
    </location>
</feature>
<name>A0A449GLJ2_NOCFR</name>
<proteinExistence type="predicted"/>
<evidence type="ECO:0000259" key="2">
    <source>
        <dbReference type="Pfam" id="PF08486"/>
    </source>
</evidence>
<organism evidence="3">
    <name type="scientific">Nocardia farcinica</name>
    <dbReference type="NCBI Taxonomy" id="37329"/>
    <lineage>
        <taxon>Bacteria</taxon>
        <taxon>Bacillati</taxon>
        <taxon>Actinomycetota</taxon>
        <taxon>Actinomycetes</taxon>
        <taxon>Mycobacteriales</taxon>
        <taxon>Nocardiaceae</taxon>
        <taxon>Nocardia</taxon>
    </lineage>
</organism>
<dbReference type="GO" id="GO:0030435">
    <property type="term" value="P:sporulation resulting in formation of a cellular spore"/>
    <property type="evidence" value="ECO:0007669"/>
    <property type="project" value="InterPro"/>
</dbReference>
<gene>
    <name evidence="3" type="ORF">NCTC1935_04510</name>
</gene>
<evidence type="ECO:0000313" key="3">
    <source>
        <dbReference type="EMBL" id="VFA86649.1"/>
    </source>
</evidence>
<evidence type="ECO:0000256" key="1">
    <source>
        <dbReference type="SAM" id="MobiDB-lite"/>
    </source>
</evidence>
<feature type="region of interest" description="Disordered" evidence="1">
    <location>
        <begin position="419"/>
        <end position="502"/>
    </location>
</feature>
<dbReference type="Pfam" id="PF08486">
    <property type="entry name" value="SpoIID"/>
    <property type="match status" value="1"/>
</dbReference>
<protein>
    <submittedName>
        <fullName evidence="3">H-34</fullName>
    </submittedName>
</protein>
<feature type="compositionally biased region" description="Low complexity" evidence="1">
    <location>
        <begin position="425"/>
        <end position="446"/>
    </location>
</feature>
<dbReference type="AlphaFoldDB" id="A0A449GLJ2"/>
<dbReference type="NCBIfam" id="TIGR02669">
    <property type="entry name" value="SpoIID_LytB"/>
    <property type="match status" value="1"/>
</dbReference>
<dbReference type="InterPro" id="IPR013486">
    <property type="entry name" value="SpoIID/LytB"/>
</dbReference>
<sequence length="502" mass="52626">MQRKRQLDDSDNAGLRRTRRRIRLRIRNRVGPPTVRLRPVLATGGTVLLVGGALAYTQWPVDRAYEPLAGPGHGRGMSQVGAFDSAQEGWLAERILAHYYPGATLGTVPPTTLAVRLMDQDDAVLDAYADAGARVAGRTLEPGQVAHLTPLADGGANVVVTLGCDGDVLWQTSTADPWIYPLDPNPGRPAEEHLTLCNGRAYRGSLGVATEDGAFRTVNRVDVEDYLLGVVPAEVQANWADKGAGEALRAQAVAARSYALAEQRYPYAQTCDTTDCQVYPGTEKEDPRTAAAVASTAGQVLLRDGHILRSEYSAAPDGGAPADIQTFEVGPRPADLEVARPPADPRTRAAETPSAIDVEYERIGGANSTLGTPLGPEWGLPQNAGTYRLFTNGVIIATPTLGAQVVDFTTLMELIPGTDGLDTLPTETVPTETVPSETVPTETVPSDTVPPGTVPSGGDPGGAPPVEALPRHPAGLPMPPLADPVVPADVPAPVPPPGAAPA</sequence>
<reference evidence="3" key="1">
    <citation type="submission" date="2019-02" db="EMBL/GenBank/DDBJ databases">
        <authorList>
            <consortium name="Pathogen Informatics"/>
        </authorList>
    </citation>
    <scope>NUCLEOTIDE SEQUENCE</scope>
    <source>
        <strain evidence="3">3012STDY6733949</strain>
    </source>
</reference>
<dbReference type="InterPro" id="IPR013693">
    <property type="entry name" value="SpoIID/LytB_N"/>
</dbReference>
<dbReference type="EMBL" id="CAACYE010000005">
    <property type="protein sequence ID" value="VFA86649.1"/>
    <property type="molecule type" value="Genomic_DNA"/>
</dbReference>